<dbReference type="PANTHER" id="PTHR43384">
    <property type="entry name" value="SEPTUM SITE-DETERMINING PROTEIN MIND HOMOLOG, CHLOROPLASTIC-RELATED"/>
    <property type="match status" value="1"/>
</dbReference>
<dbReference type="GO" id="GO:0051782">
    <property type="term" value="P:negative regulation of cell division"/>
    <property type="evidence" value="ECO:0007669"/>
    <property type="project" value="TreeGrafter"/>
</dbReference>
<dbReference type="GO" id="GO:0005829">
    <property type="term" value="C:cytosol"/>
    <property type="evidence" value="ECO:0007669"/>
    <property type="project" value="TreeGrafter"/>
</dbReference>
<dbReference type="STRING" id="1742972.COMA1_40232"/>
<dbReference type="Proteomes" id="UP000199032">
    <property type="component" value="Unassembled WGS sequence"/>
</dbReference>
<name>A0A0S4LMI2_9BACT</name>
<accession>A0A0S4LMI2</accession>
<dbReference type="GO" id="GO:0016887">
    <property type="term" value="F:ATP hydrolysis activity"/>
    <property type="evidence" value="ECO:0007669"/>
    <property type="project" value="TreeGrafter"/>
</dbReference>
<dbReference type="EMBL" id="CZQA01000010">
    <property type="protein sequence ID" value="CUS37736.1"/>
    <property type="molecule type" value="Genomic_DNA"/>
</dbReference>
<dbReference type="InterPro" id="IPR027417">
    <property type="entry name" value="P-loop_NTPase"/>
</dbReference>
<dbReference type="CDD" id="cd02038">
    <property type="entry name" value="FlhG-like"/>
    <property type="match status" value="1"/>
</dbReference>
<gene>
    <name evidence="3" type="primary">fleN</name>
    <name evidence="3" type="ORF">COMA1_40232</name>
</gene>
<keyword evidence="4" id="KW-1185">Reference proteome</keyword>
<organism evidence="3 4">
    <name type="scientific">Candidatus Nitrospira nitrosa</name>
    <dbReference type="NCBI Taxonomy" id="1742972"/>
    <lineage>
        <taxon>Bacteria</taxon>
        <taxon>Pseudomonadati</taxon>
        <taxon>Nitrospirota</taxon>
        <taxon>Nitrospiria</taxon>
        <taxon>Nitrospirales</taxon>
        <taxon>Nitrospiraceae</taxon>
        <taxon>Nitrospira</taxon>
    </lineage>
</organism>
<dbReference type="SUPFAM" id="SSF52540">
    <property type="entry name" value="P-loop containing nucleoside triphosphate hydrolases"/>
    <property type="match status" value="1"/>
</dbReference>
<dbReference type="GO" id="GO:0005524">
    <property type="term" value="F:ATP binding"/>
    <property type="evidence" value="ECO:0007669"/>
    <property type="project" value="UniProtKB-KW"/>
</dbReference>
<sequence length="289" mass="31010">MQLRSKSSALVPEHVRWEGESFPQVIAVSSGKGGVGKTNVVANVGMALTKLGKRVLILDADLGLGNLDVLLGLVPRLTIEDVLAGTHTFDEIVLKGPAGIHVLPASSGVPQLTTLTESQQLIIQDQLAQFSGGMDVLLIDTGAGISPSVTFFAASADETVVVVSPEPTSLTDAYALIKVLARQYRARRFKILVNQAKSPREASEVFGKLDVAADRFLHVALELVGAIPYDDYVPMAVMQQKAVLELFPEAPASEAFKKLARQIVQWPKPVLPKSSMQLVWQRSATHAGN</sequence>
<proteinExistence type="predicted"/>
<dbReference type="InterPro" id="IPR033875">
    <property type="entry name" value="FlhG"/>
</dbReference>
<dbReference type="GO" id="GO:0009898">
    <property type="term" value="C:cytoplasmic side of plasma membrane"/>
    <property type="evidence" value="ECO:0007669"/>
    <property type="project" value="TreeGrafter"/>
</dbReference>
<dbReference type="OrthoDB" id="9816297at2"/>
<keyword evidence="1" id="KW-0547">Nucleotide-binding</keyword>
<dbReference type="InterPro" id="IPR050625">
    <property type="entry name" value="ParA/MinD_ATPase"/>
</dbReference>
<evidence type="ECO:0000313" key="4">
    <source>
        <dbReference type="Proteomes" id="UP000199032"/>
    </source>
</evidence>
<dbReference type="Gene3D" id="3.40.50.300">
    <property type="entry name" value="P-loop containing nucleotide triphosphate hydrolases"/>
    <property type="match status" value="1"/>
</dbReference>
<evidence type="ECO:0000256" key="1">
    <source>
        <dbReference type="ARBA" id="ARBA00022741"/>
    </source>
</evidence>
<reference evidence="3 4" key="1">
    <citation type="submission" date="2015-10" db="EMBL/GenBank/DDBJ databases">
        <authorList>
            <person name="Gilbert D.G."/>
        </authorList>
    </citation>
    <scope>NUCLEOTIDE SEQUENCE [LARGE SCALE GENOMIC DNA]</scope>
    <source>
        <strain evidence="3">COMA1</strain>
    </source>
</reference>
<evidence type="ECO:0000313" key="3">
    <source>
        <dbReference type="EMBL" id="CUS37736.1"/>
    </source>
</evidence>
<keyword evidence="2" id="KW-0067">ATP-binding</keyword>
<protein>
    <submittedName>
        <fullName evidence="3">Site-determining protein</fullName>
    </submittedName>
</protein>
<dbReference type="PANTHER" id="PTHR43384:SF4">
    <property type="entry name" value="CELLULOSE BIOSYNTHESIS PROTEIN BCSQ-RELATED"/>
    <property type="match status" value="1"/>
</dbReference>
<dbReference type="AlphaFoldDB" id="A0A0S4LMI2"/>
<dbReference type="InterPro" id="IPR033756">
    <property type="entry name" value="YlxH/NBP35"/>
</dbReference>
<dbReference type="RefSeq" id="WP_090750235.1">
    <property type="nucleotide sequence ID" value="NZ_CZQA01000010.1"/>
</dbReference>
<dbReference type="PIRSF" id="PIRSF003092">
    <property type="entry name" value="MinD"/>
    <property type="match status" value="1"/>
</dbReference>
<dbReference type="InterPro" id="IPR025501">
    <property type="entry name" value="MinD_FleN"/>
</dbReference>
<evidence type="ECO:0000256" key="2">
    <source>
        <dbReference type="ARBA" id="ARBA00022840"/>
    </source>
</evidence>
<dbReference type="Pfam" id="PF10609">
    <property type="entry name" value="ParA"/>
    <property type="match status" value="1"/>
</dbReference>